<reference evidence="2" key="1">
    <citation type="submission" date="2021-07" db="EMBL/GenBank/DDBJ databases">
        <authorList>
            <person name="Catto M.A."/>
            <person name="Jacobson A."/>
            <person name="Kennedy G."/>
            <person name="Labadie P."/>
            <person name="Hunt B.G."/>
            <person name="Srinivasan R."/>
        </authorList>
    </citation>
    <scope>NUCLEOTIDE SEQUENCE</scope>
    <source>
        <strain evidence="2">PL_HMW_Pooled</strain>
        <tissue evidence="2">Head</tissue>
    </source>
</reference>
<gene>
    <name evidence="2" type="ORF">KUF71_009949</name>
</gene>
<dbReference type="EMBL" id="JAHWGI010001016">
    <property type="protein sequence ID" value="KAK3920692.1"/>
    <property type="molecule type" value="Genomic_DNA"/>
</dbReference>
<accession>A0AAE1LJS6</accession>
<dbReference type="SUPFAM" id="SSF48452">
    <property type="entry name" value="TPR-like"/>
    <property type="match status" value="1"/>
</dbReference>
<organism evidence="2 3">
    <name type="scientific">Frankliniella fusca</name>
    <dbReference type="NCBI Taxonomy" id="407009"/>
    <lineage>
        <taxon>Eukaryota</taxon>
        <taxon>Metazoa</taxon>
        <taxon>Ecdysozoa</taxon>
        <taxon>Arthropoda</taxon>
        <taxon>Hexapoda</taxon>
        <taxon>Insecta</taxon>
        <taxon>Pterygota</taxon>
        <taxon>Neoptera</taxon>
        <taxon>Paraneoptera</taxon>
        <taxon>Thysanoptera</taxon>
        <taxon>Terebrantia</taxon>
        <taxon>Thripoidea</taxon>
        <taxon>Thripidae</taxon>
        <taxon>Frankliniella</taxon>
    </lineage>
</organism>
<comment type="caution">
    <text evidence="2">The sequence shown here is derived from an EMBL/GenBank/DDBJ whole genome shotgun (WGS) entry which is preliminary data.</text>
</comment>
<evidence type="ECO:0000313" key="2">
    <source>
        <dbReference type="EMBL" id="KAK3920692.1"/>
    </source>
</evidence>
<dbReference type="PANTHER" id="PTHR31859">
    <property type="entry name" value="TETRATRICOPEPTIDE REPEAT PROTEIN 39 FAMILY MEMBER"/>
    <property type="match status" value="1"/>
</dbReference>
<dbReference type="AlphaFoldDB" id="A0AAE1LJS6"/>
<proteinExistence type="predicted"/>
<feature type="region of interest" description="Disordered" evidence="1">
    <location>
        <begin position="1"/>
        <end position="47"/>
    </location>
</feature>
<evidence type="ECO:0000256" key="1">
    <source>
        <dbReference type="SAM" id="MobiDB-lite"/>
    </source>
</evidence>
<dbReference type="InterPro" id="IPR011990">
    <property type="entry name" value="TPR-like_helical_dom_sf"/>
</dbReference>
<sequence>MAFMSASVAGGAADRVVTTAPPVEPAASPVPRSPAPTGRTMSVDIHNRPTPAAPSSVAMDDDQDEFEDACEELSDVELENAHLYHPSGQDLESALLDARKSINYFFNNQFDEARLTLKAYQDTSLYHSLGSSVFCFLEAMLTFRAKHIKAASAALKTCVNVCDQHRRKNSMYETIGKMVKRPNYNSYTTMEIHAELCYAEALLLKAILTFVEDETLVTFLKAGLKIRSCFNSYKECAEILKNRDWNDDPHKVHFESGVRMGIGAFNLMISLLPARIIKLLEFIGFGGNKAFGLQELEQGFMLKTGLRQILCVMMLLAYNLLVVYVLSHTDGDLELCENILKEQLEQYPKGVWFLFFKGRLEFMKGNLVEADKWYIRSWQSQDKWPHFHHLCFWELLFVHALRLDWRTSNKYAEMLVSDSRWSRTIYQYQQAAILLMVEDLTTDERAKIEELMRTAPEYKQRVAGKSLPMEKFVIRKTERFFAQKKFLILPGVELVYMWNLFKTLKSKWSLAENIYKLVESTLQEFDETNKYASNFDADNRALLLLLKGALLHVLGTPLQAQQCLQQVIALEKQIQDDTHIVPYALVELAVIAKNQGENEQAVQLIESARKNYTGYSLESRLHFRMHSLMLDMGAQKKNSDADDAYENGDENGCYDTHL</sequence>
<dbReference type="Pfam" id="PF10300">
    <property type="entry name" value="Iml2-TPR_39"/>
    <property type="match status" value="1"/>
</dbReference>
<dbReference type="Gene3D" id="1.25.40.10">
    <property type="entry name" value="Tetratricopeptide repeat domain"/>
    <property type="match status" value="1"/>
</dbReference>
<keyword evidence="3" id="KW-1185">Reference proteome</keyword>
<feature type="region of interest" description="Disordered" evidence="1">
    <location>
        <begin position="639"/>
        <end position="658"/>
    </location>
</feature>
<name>A0AAE1LJS6_9NEOP</name>
<dbReference type="Proteomes" id="UP001219518">
    <property type="component" value="Unassembled WGS sequence"/>
</dbReference>
<evidence type="ECO:0000313" key="3">
    <source>
        <dbReference type="Proteomes" id="UP001219518"/>
    </source>
</evidence>
<feature type="compositionally biased region" description="Low complexity" evidence="1">
    <location>
        <begin position="15"/>
        <end position="30"/>
    </location>
</feature>
<dbReference type="InterPro" id="IPR019412">
    <property type="entry name" value="IML2/TPR_39"/>
</dbReference>
<protein>
    <submittedName>
        <fullName evidence="2">Tetratricopeptide repeat protein 39B</fullName>
    </submittedName>
</protein>
<reference evidence="2" key="2">
    <citation type="journal article" date="2023" name="BMC Genomics">
        <title>Pest status, molecular evolution, and epigenetic factors derived from the genome assembly of Frankliniella fusca, a thysanopteran phytovirus vector.</title>
        <authorList>
            <person name="Catto M.A."/>
            <person name="Labadie P.E."/>
            <person name="Jacobson A.L."/>
            <person name="Kennedy G.G."/>
            <person name="Srinivasan R."/>
            <person name="Hunt B.G."/>
        </authorList>
    </citation>
    <scope>NUCLEOTIDE SEQUENCE</scope>
    <source>
        <strain evidence="2">PL_HMW_Pooled</strain>
    </source>
</reference>
<dbReference type="PANTHER" id="PTHR31859:SF9">
    <property type="entry name" value="TETRATRICOPEPTIDE REPEAT PROTEIN 39B"/>
    <property type="match status" value="1"/>
</dbReference>